<keyword evidence="3" id="KW-1185">Reference proteome</keyword>
<gene>
    <name evidence="2" type="ORF">AXG93_3902s1020</name>
</gene>
<feature type="transmembrane region" description="Helical" evidence="1">
    <location>
        <begin position="23"/>
        <end position="43"/>
    </location>
</feature>
<accession>A0A176WDZ3</accession>
<dbReference type="GO" id="GO:0016020">
    <property type="term" value="C:membrane"/>
    <property type="evidence" value="ECO:0007669"/>
    <property type="project" value="InterPro"/>
</dbReference>
<keyword evidence="1" id="KW-0812">Transmembrane</keyword>
<evidence type="ECO:0000313" key="3">
    <source>
        <dbReference type="Proteomes" id="UP000077202"/>
    </source>
</evidence>
<dbReference type="PANTHER" id="PTHR12224:SF0">
    <property type="entry name" value="BETA-1,4-MANNOSYL-GLYCOPROTEIN 4-BETA-N-ACETYLGLUCOSAMINYLTRANSFERASE"/>
    <property type="match status" value="1"/>
</dbReference>
<dbReference type="PANTHER" id="PTHR12224">
    <property type="entry name" value="BETA-1,4-MANNOSYL-GLYCOPROTEIN BETA-1,4-N-ACETYLGLUCOSAMINYL-TRANSFERASE"/>
    <property type="match status" value="1"/>
</dbReference>
<dbReference type="Pfam" id="PF04724">
    <property type="entry name" value="Glyco_transf_17"/>
    <property type="match status" value="1"/>
</dbReference>
<dbReference type="Proteomes" id="UP000077202">
    <property type="component" value="Unassembled WGS sequence"/>
</dbReference>
<evidence type="ECO:0000256" key="1">
    <source>
        <dbReference type="SAM" id="Phobius"/>
    </source>
</evidence>
<keyword evidence="1" id="KW-1133">Transmembrane helix</keyword>
<organism evidence="2 3">
    <name type="scientific">Marchantia polymorpha subsp. ruderalis</name>
    <dbReference type="NCBI Taxonomy" id="1480154"/>
    <lineage>
        <taxon>Eukaryota</taxon>
        <taxon>Viridiplantae</taxon>
        <taxon>Streptophyta</taxon>
        <taxon>Embryophyta</taxon>
        <taxon>Marchantiophyta</taxon>
        <taxon>Marchantiopsida</taxon>
        <taxon>Marchantiidae</taxon>
        <taxon>Marchantiales</taxon>
        <taxon>Marchantiaceae</taxon>
        <taxon>Marchantia</taxon>
    </lineage>
</organism>
<sequence>MNGGGGKAAQAARRWRRWSRQRIVWLLLLCALCGGTLVVFIYFQGLKLAYLLRPVWDTPAPPFNVYPHYYAANISVARRCELHNWKVRFEPRRVFDAILFSNELDLLDIRLHELQPHVHRFVIVESDRTFTGRKKPLFFAENRQRFEFVQDRVAYGRARGRELLPGEDPFLLERFQRRETSRIIVEAGIGYNDLLIMSDVDEIPSAHSIELLRWCDGWQAPLHLQMKNYIHSFEFPVDYSSWRASVHIFDPETTGYTHKRRSDFMLADSGWHCSFCFRHLSDIQFKMLAYSHADRVRHQFFLDPARIQAIICEGRDLFDMLPEEYTFREIISKMGPVPKSSSAVNLPAYLIEHIEDFRFLLPGGCVREPQAATRHLLGQLSIQSTQQRWTQAGRGPLGQQMGILESGSYSSVRMSDRQKLEHSRAAAENAFNALPKAKAVCDSSATGTPQLDSAANYASRHFALPPRTATKSVDSWSDVMIMPWHYRLRHPLSSAAAD</sequence>
<dbReference type="AlphaFoldDB" id="A0A176WDZ3"/>
<dbReference type="InterPro" id="IPR006813">
    <property type="entry name" value="Glyco_trans_17"/>
</dbReference>
<protein>
    <submittedName>
        <fullName evidence="2">Uncharacterized protein</fullName>
    </submittedName>
</protein>
<reference evidence="2" key="1">
    <citation type="submission" date="2016-03" db="EMBL/GenBank/DDBJ databases">
        <title>Mechanisms controlling the formation of the plant cell surface in tip-growing cells are functionally conserved among land plants.</title>
        <authorList>
            <person name="Honkanen S."/>
            <person name="Jones V.A."/>
            <person name="Morieri G."/>
            <person name="Champion C."/>
            <person name="Hetherington A.J."/>
            <person name="Kelly S."/>
            <person name="Saint-Marcoux D."/>
            <person name="Proust H."/>
            <person name="Prescott H."/>
            <person name="Dolan L."/>
        </authorList>
    </citation>
    <scope>NUCLEOTIDE SEQUENCE [LARGE SCALE GENOMIC DNA]</scope>
    <source>
        <tissue evidence="2">Whole gametophyte</tissue>
    </source>
</reference>
<comment type="caution">
    <text evidence="2">The sequence shown here is derived from an EMBL/GenBank/DDBJ whole genome shotgun (WGS) entry which is preliminary data.</text>
</comment>
<dbReference type="GO" id="GO:0003830">
    <property type="term" value="F:beta-1,4-mannosylglycoprotein 4-beta-N-acetylglucosaminyltransferase activity"/>
    <property type="evidence" value="ECO:0007669"/>
    <property type="project" value="InterPro"/>
</dbReference>
<evidence type="ECO:0000313" key="2">
    <source>
        <dbReference type="EMBL" id="OAE30485.1"/>
    </source>
</evidence>
<name>A0A176WDZ3_MARPO</name>
<dbReference type="GO" id="GO:0006044">
    <property type="term" value="P:N-acetylglucosamine metabolic process"/>
    <property type="evidence" value="ECO:0007669"/>
    <property type="project" value="TreeGrafter"/>
</dbReference>
<dbReference type="EMBL" id="LVLJ01001320">
    <property type="protein sequence ID" value="OAE30485.1"/>
    <property type="molecule type" value="Genomic_DNA"/>
</dbReference>
<proteinExistence type="predicted"/>
<keyword evidence="1" id="KW-0472">Membrane</keyword>